<reference evidence="11 12" key="1">
    <citation type="journal article" date="2017" name="Nature">
        <title>Atmospheric trace gases support primary production in Antarctic desert surface soil.</title>
        <authorList>
            <person name="Ji M."/>
            <person name="Greening C."/>
            <person name="Vanwonterghem I."/>
            <person name="Carere C.R."/>
            <person name="Bay S.K."/>
            <person name="Steen J.A."/>
            <person name="Montgomery K."/>
            <person name="Lines T."/>
            <person name="Beardall J."/>
            <person name="van Dorst J."/>
            <person name="Snape I."/>
            <person name="Stott M.B."/>
            <person name="Hugenholtz P."/>
            <person name="Ferrari B.C."/>
        </authorList>
    </citation>
    <scope>NUCLEOTIDE SEQUENCE [LARGE SCALE GENOMIC DNA]</scope>
    <source>
        <strain evidence="11">RRmetagenome_bin12</strain>
    </source>
</reference>
<evidence type="ECO:0000256" key="2">
    <source>
        <dbReference type="ARBA" id="ARBA00004370"/>
    </source>
</evidence>
<dbReference type="InterPro" id="IPR050736">
    <property type="entry name" value="Sensor_HK_Regulatory"/>
</dbReference>
<dbReference type="Gene3D" id="3.30.565.10">
    <property type="entry name" value="Histidine kinase-like ATPase, C-terminal domain"/>
    <property type="match status" value="1"/>
</dbReference>
<dbReference type="AlphaFoldDB" id="A0A2W5Z6M5"/>
<proteinExistence type="predicted"/>
<dbReference type="PROSITE" id="PS50885">
    <property type="entry name" value="HAMP"/>
    <property type="match status" value="1"/>
</dbReference>
<keyword evidence="8" id="KW-1133">Transmembrane helix</keyword>
<dbReference type="PRINTS" id="PR00344">
    <property type="entry name" value="BCTRLSENSOR"/>
</dbReference>
<evidence type="ECO:0000256" key="4">
    <source>
        <dbReference type="ARBA" id="ARBA00022553"/>
    </source>
</evidence>
<dbReference type="EC" id="2.7.13.3" evidence="3"/>
<keyword evidence="8" id="KW-0812">Transmembrane</keyword>
<dbReference type="InterPro" id="IPR036890">
    <property type="entry name" value="HATPase_C_sf"/>
</dbReference>
<evidence type="ECO:0000256" key="6">
    <source>
        <dbReference type="ARBA" id="ARBA00022777"/>
    </source>
</evidence>
<dbReference type="GO" id="GO:0016020">
    <property type="term" value="C:membrane"/>
    <property type="evidence" value="ECO:0007669"/>
    <property type="project" value="UniProtKB-SubCell"/>
</dbReference>
<feature type="transmembrane region" description="Helical" evidence="8">
    <location>
        <begin position="169"/>
        <end position="188"/>
    </location>
</feature>
<keyword evidence="8" id="KW-0472">Membrane</keyword>
<evidence type="ECO:0000256" key="7">
    <source>
        <dbReference type="ARBA" id="ARBA00023012"/>
    </source>
</evidence>
<dbReference type="InterPro" id="IPR003661">
    <property type="entry name" value="HisK_dim/P_dom"/>
</dbReference>
<dbReference type="Proteomes" id="UP000248724">
    <property type="component" value="Unassembled WGS sequence"/>
</dbReference>
<dbReference type="Gene3D" id="6.10.340.10">
    <property type="match status" value="1"/>
</dbReference>
<comment type="subcellular location">
    <subcellularLocation>
        <location evidence="2">Membrane</location>
    </subcellularLocation>
</comment>
<feature type="transmembrane region" description="Helical" evidence="8">
    <location>
        <begin position="7"/>
        <end position="30"/>
    </location>
</feature>
<dbReference type="InterPro" id="IPR004358">
    <property type="entry name" value="Sig_transdc_His_kin-like_C"/>
</dbReference>
<dbReference type="SMART" id="SM00387">
    <property type="entry name" value="HATPase_c"/>
    <property type="match status" value="1"/>
</dbReference>
<dbReference type="Pfam" id="PF00672">
    <property type="entry name" value="HAMP"/>
    <property type="match status" value="1"/>
</dbReference>
<dbReference type="SUPFAM" id="SSF47384">
    <property type="entry name" value="Homodimeric domain of signal transducing histidine kinase"/>
    <property type="match status" value="1"/>
</dbReference>
<dbReference type="PANTHER" id="PTHR43711">
    <property type="entry name" value="TWO-COMPONENT HISTIDINE KINASE"/>
    <property type="match status" value="1"/>
</dbReference>
<protein>
    <recommendedName>
        <fullName evidence="3">histidine kinase</fullName>
        <ecNumber evidence="3">2.7.13.3</ecNumber>
    </recommendedName>
</protein>
<dbReference type="Pfam" id="PF02518">
    <property type="entry name" value="HATPase_c"/>
    <property type="match status" value="1"/>
</dbReference>
<dbReference type="InterPro" id="IPR003594">
    <property type="entry name" value="HATPase_dom"/>
</dbReference>
<keyword evidence="7" id="KW-0902">Two-component regulatory system</keyword>
<dbReference type="GO" id="GO:0000155">
    <property type="term" value="F:phosphorelay sensor kinase activity"/>
    <property type="evidence" value="ECO:0007669"/>
    <property type="project" value="InterPro"/>
</dbReference>
<dbReference type="InterPro" id="IPR036097">
    <property type="entry name" value="HisK_dim/P_sf"/>
</dbReference>
<comment type="catalytic activity">
    <reaction evidence="1">
        <text>ATP + protein L-histidine = ADP + protein N-phospho-L-histidine.</text>
        <dbReference type="EC" id="2.7.13.3"/>
    </reaction>
</comment>
<dbReference type="SUPFAM" id="SSF55874">
    <property type="entry name" value="ATPase domain of HSP90 chaperone/DNA topoisomerase II/histidine kinase"/>
    <property type="match status" value="1"/>
</dbReference>
<evidence type="ECO:0000256" key="3">
    <source>
        <dbReference type="ARBA" id="ARBA00012438"/>
    </source>
</evidence>
<feature type="domain" description="HAMP" evidence="10">
    <location>
        <begin position="193"/>
        <end position="247"/>
    </location>
</feature>
<dbReference type="Pfam" id="PF00512">
    <property type="entry name" value="HisKA"/>
    <property type="match status" value="1"/>
</dbReference>
<gene>
    <name evidence="11" type="ORF">DLM65_06820</name>
</gene>
<evidence type="ECO:0000259" key="9">
    <source>
        <dbReference type="PROSITE" id="PS50109"/>
    </source>
</evidence>
<keyword evidence="6" id="KW-0418">Kinase</keyword>
<dbReference type="CDD" id="cd06225">
    <property type="entry name" value="HAMP"/>
    <property type="match status" value="1"/>
</dbReference>
<organism evidence="11 12">
    <name type="scientific">Candidatus Aeolococcus gillhamiae</name>
    <dbReference type="NCBI Taxonomy" id="3127015"/>
    <lineage>
        <taxon>Bacteria</taxon>
        <taxon>Bacillati</taxon>
        <taxon>Candidatus Dormiibacterota</taxon>
        <taxon>Candidatus Dormibacteria</taxon>
        <taxon>Candidatus Aeolococcales</taxon>
        <taxon>Candidatus Aeolococcaceae</taxon>
        <taxon>Candidatus Aeolococcus</taxon>
    </lineage>
</organism>
<evidence type="ECO:0000313" key="12">
    <source>
        <dbReference type="Proteomes" id="UP000248724"/>
    </source>
</evidence>
<dbReference type="SUPFAM" id="SSF158472">
    <property type="entry name" value="HAMP domain-like"/>
    <property type="match status" value="1"/>
</dbReference>
<evidence type="ECO:0000256" key="1">
    <source>
        <dbReference type="ARBA" id="ARBA00000085"/>
    </source>
</evidence>
<dbReference type="SMART" id="SM00304">
    <property type="entry name" value="HAMP"/>
    <property type="match status" value="1"/>
</dbReference>
<keyword evidence="4" id="KW-0597">Phosphoprotein</keyword>
<evidence type="ECO:0000313" key="11">
    <source>
        <dbReference type="EMBL" id="PZR81030.1"/>
    </source>
</evidence>
<dbReference type="InterPro" id="IPR003660">
    <property type="entry name" value="HAMP_dom"/>
</dbReference>
<dbReference type="CDD" id="cd00082">
    <property type="entry name" value="HisKA"/>
    <property type="match status" value="1"/>
</dbReference>
<dbReference type="PROSITE" id="PS50109">
    <property type="entry name" value="HIS_KIN"/>
    <property type="match status" value="1"/>
</dbReference>
<feature type="domain" description="Histidine kinase" evidence="9">
    <location>
        <begin position="255"/>
        <end position="468"/>
    </location>
</feature>
<evidence type="ECO:0000259" key="10">
    <source>
        <dbReference type="PROSITE" id="PS50885"/>
    </source>
</evidence>
<sequence>MRRRLTWAMVLMVVGALVLSAVVTLIFTAIDTREQTRHELVREAQGLALAVQQEAASNTRDPAASLRQILLALKSPLHYEGVAVLAVQPNGALFDPANPRQKAALPSGLQPATVEPRALLRNETVSGTSGAIVFAAVPYRAEVNVGGTPRNLLQVVVLTRRPPIGAARAALWLLASAAAIIAVAVMVARRLGRRFVRPLEAAQGVTRRIAAGDMDARVPEPDSADPELVEMVHSINSMAESLARARGAERQFLLSVSHELRTPLTSIRGYAEALCDGAMPDPARAGTVIARESRRLERLVQDLLDLSKLEAGRFSLAPGPVDVGDAVSAAAAGFVPMAAELGLALSVEAAPSGTLIATADPDRLVQVVANLVENALKYARSRVHVATFADPSGPVISVDDDGPGISHDDLPHVFDRLWRSSHQPGRQVGSGLGLAIVAELTEAMGGSVQAVSPGPEGGGTRMVVRLHP</sequence>
<dbReference type="FunFam" id="1.10.287.130:FF:000001">
    <property type="entry name" value="Two-component sensor histidine kinase"/>
    <property type="match status" value="1"/>
</dbReference>
<dbReference type="Gene3D" id="1.10.287.130">
    <property type="match status" value="1"/>
</dbReference>
<name>A0A2W5Z6M5_9BACT</name>
<dbReference type="SMART" id="SM00388">
    <property type="entry name" value="HisKA"/>
    <property type="match status" value="1"/>
</dbReference>
<evidence type="ECO:0000256" key="8">
    <source>
        <dbReference type="SAM" id="Phobius"/>
    </source>
</evidence>
<evidence type="ECO:0000256" key="5">
    <source>
        <dbReference type="ARBA" id="ARBA00022679"/>
    </source>
</evidence>
<dbReference type="PANTHER" id="PTHR43711:SF1">
    <property type="entry name" value="HISTIDINE KINASE 1"/>
    <property type="match status" value="1"/>
</dbReference>
<comment type="caution">
    <text evidence="11">The sequence shown here is derived from an EMBL/GenBank/DDBJ whole genome shotgun (WGS) entry which is preliminary data.</text>
</comment>
<accession>A0A2W5Z6M5</accession>
<dbReference type="EMBL" id="QHBU01000126">
    <property type="protein sequence ID" value="PZR81030.1"/>
    <property type="molecule type" value="Genomic_DNA"/>
</dbReference>
<dbReference type="InterPro" id="IPR005467">
    <property type="entry name" value="His_kinase_dom"/>
</dbReference>
<keyword evidence="5" id="KW-0808">Transferase</keyword>